<name>A0A4R1RY01_HYDET</name>
<evidence type="ECO:0000256" key="1">
    <source>
        <dbReference type="ARBA" id="ARBA00007871"/>
    </source>
</evidence>
<evidence type="ECO:0000256" key="5">
    <source>
        <dbReference type="ARBA" id="ARBA00023163"/>
    </source>
</evidence>
<evidence type="ECO:0000259" key="6">
    <source>
        <dbReference type="PROSITE" id="PS50944"/>
    </source>
</evidence>
<dbReference type="InterPro" id="IPR001367">
    <property type="entry name" value="Fe_dep_repressor"/>
</dbReference>
<evidence type="ECO:0000256" key="4">
    <source>
        <dbReference type="ARBA" id="ARBA00023159"/>
    </source>
</evidence>
<dbReference type="NCBIfam" id="NF003025">
    <property type="entry name" value="PRK03902.1"/>
    <property type="match status" value="1"/>
</dbReference>
<dbReference type="AlphaFoldDB" id="A0A4R1RY01"/>
<evidence type="ECO:0000256" key="2">
    <source>
        <dbReference type="ARBA" id="ARBA00023015"/>
    </source>
</evidence>
<evidence type="ECO:0000313" key="7">
    <source>
        <dbReference type="EMBL" id="TCL71631.1"/>
    </source>
</evidence>
<evidence type="ECO:0000313" key="8">
    <source>
        <dbReference type="Proteomes" id="UP000295008"/>
    </source>
</evidence>
<dbReference type="InterPro" id="IPR036421">
    <property type="entry name" value="Fe_dep_repressor_sf"/>
</dbReference>
<proteinExistence type="inferred from homology"/>
<dbReference type="PANTHER" id="PTHR33238:SF7">
    <property type="entry name" value="IRON-DEPENDENT TRANSCRIPTIONAL REGULATOR"/>
    <property type="match status" value="1"/>
</dbReference>
<keyword evidence="3" id="KW-0238">DNA-binding</keyword>
<dbReference type="SUPFAM" id="SSF47979">
    <property type="entry name" value="Iron-dependent repressor protein, dimerization domain"/>
    <property type="match status" value="1"/>
</dbReference>
<dbReference type="GO" id="GO:0046914">
    <property type="term" value="F:transition metal ion binding"/>
    <property type="evidence" value="ECO:0007669"/>
    <property type="project" value="InterPro"/>
</dbReference>
<keyword evidence="4" id="KW-0010">Activator</keyword>
<dbReference type="InterPro" id="IPR036390">
    <property type="entry name" value="WH_DNA-bd_sf"/>
</dbReference>
<dbReference type="GO" id="GO:0046983">
    <property type="term" value="F:protein dimerization activity"/>
    <property type="evidence" value="ECO:0007669"/>
    <property type="project" value="InterPro"/>
</dbReference>
<dbReference type="Pfam" id="PF02742">
    <property type="entry name" value="Fe_dep_repr_C"/>
    <property type="match status" value="1"/>
</dbReference>
<dbReference type="InterPro" id="IPR036388">
    <property type="entry name" value="WH-like_DNA-bd_sf"/>
</dbReference>
<dbReference type="Gene3D" id="1.10.10.10">
    <property type="entry name" value="Winged helix-like DNA-binding domain superfamily/Winged helix DNA-binding domain"/>
    <property type="match status" value="1"/>
</dbReference>
<dbReference type="EMBL" id="SLUN01000007">
    <property type="protein sequence ID" value="TCL71631.1"/>
    <property type="molecule type" value="Genomic_DNA"/>
</dbReference>
<dbReference type="InterPro" id="IPR022689">
    <property type="entry name" value="Iron_dep_repressor"/>
</dbReference>
<comment type="similarity">
    <text evidence="1">Belongs to the DtxR/MntR family.</text>
</comment>
<keyword evidence="8" id="KW-1185">Reference proteome</keyword>
<reference evidence="7 8" key="1">
    <citation type="submission" date="2019-03" db="EMBL/GenBank/DDBJ databases">
        <title>Genomic Encyclopedia of Type Strains, Phase IV (KMG-IV): sequencing the most valuable type-strain genomes for metagenomic binning, comparative biology and taxonomic classification.</title>
        <authorList>
            <person name="Goeker M."/>
        </authorList>
    </citation>
    <scope>NUCLEOTIDE SEQUENCE [LARGE SCALE GENOMIC DNA]</scope>
    <source>
        <strain evidence="7 8">LX-B</strain>
    </source>
</reference>
<dbReference type="InterPro" id="IPR022687">
    <property type="entry name" value="HTH_DTXR"/>
</dbReference>
<gene>
    <name evidence="7" type="ORF">EDC14_100794</name>
</gene>
<dbReference type="PROSITE" id="PS50944">
    <property type="entry name" value="HTH_DTXR"/>
    <property type="match status" value="1"/>
</dbReference>
<dbReference type="Gene3D" id="1.10.60.10">
    <property type="entry name" value="Iron dependent repressor, metal binding and dimerisation domain"/>
    <property type="match status" value="1"/>
</dbReference>
<evidence type="ECO:0000256" key="3">
    <source>
        <dbReference type="ARBA" id="ARBA00023125"/>
    </source>
</evidence>
<accession>A0A4R1RY01</accession>
<protein>
    <submittedName>
        <fullName evidence="7">DtxR family iron (Metal) dependent repressor</fullName>
    </submittedName>
</protein>
<feature type="domain" description="HTH dtxR-type" evidence="6">
    <location>
        <begin position="31"/>
        <end position="92"/>
    </location>
</feature>
<keyword evidence="5" id="KW-0804">Transcription</keyword>
<dbReference type="PANTHER" id="PTHR33238">
    <property type="entry name" value="IRON (METAL) DEPENDENT REPRESSOR, DTXR FAMILY"/>
    <property type="match status" value="1"/>
</dbReference>
<dbReference type="GO" id="GO:0003677">
    <property type="term" value="F:DNA binding"/>
    <property type="evidence" value="ECO:0007669"/>
    <property type="project" value="UniProtKB-KW"/>
</dbReference>
<dbReference type="SUPFAM" id="SSF46785">
    <property type="entry name" value="Winged helix' DNA-binding domain"/>
    <property type="match status" value="1"/>
</dbReference>
<dbReference type="GO" id="GO:0003700">
    <property type="term" value="F:DNA-binding transcription factor activity"/>
    <property type="evidence" value="ECO:0007669"/>
    <property type="project" value="InterPro"/>
</dbReference>
<dbReference type="Pfam" id="PF01325">
    <property type="entry name" value="Fe_dep_repress"/>
    <property type="match status" value="1"/>
</dbReference>
<dbReference type="SMART" id="SM00529">
    <property type="entry name" value="HTH_DTXR"/>
    <property type="match status" value="1"/>
</dbReference>
<dbReference type="Proteomes" id="UP000295008">
    <property type="component" value="Unassembled WGS sequence"/>
</dbReference>
<sequence>MAKGLLPLALPMPRGRRIGNGGKPMSREMTLTESMEDYLEMFYRIVSNQGYIRPIDLSNAINVKPSSVTRMIQKLDEAGFISYEKYRNIALTEKGMTYGRFLVWRDEKLKEFFRLTKENSRVEEQVEGIEHYITPATMRFIRNLVIYFGSDPNRLQELESIHCHTDYPDNESLQFLRAWLFRHDME</sequence>
<dbReference type="InterPro" id="IPR050536">
    <property type="entry name" value="DtxR_MntR_Metal-Reg"/>
</dbReference>
<dbReference type="FunFam" id="1.10.10.10:FF:000189">
    <property type="entry name" value="HTH-type transcriptional regulator MntR"/>
    <property type="match status" value="1"/>
</dbReference>
<keyword evidence="2" id="KW-0805">Transcription regulation</keyword>
<organism evidence="7 8">
    <name type="scientific">Hydrogenispora ethanolica</name>
    <dbReference type="NCBI Taxonomy" id="1082276"/>
    <lineage>
        <taxon>Bacteria</taxon>
        <taxon>Bacillati</taxon>
        <taxon>Bacillota</taxon>
        <taxon>Hydrogenispora</taxon>
    </lineage>
</organism>
<comment type="caution">
    <text evidence="7">The sequence shown here is derived from an EMBL/GenBank/DDBJ whole genome shotgun (WGS) entry which is preliminary data.</text>
</comment>